<dbReference type="SFLD" id="SFLDF00432">
    <property type="entry name" value="pyrimidine_ring_methyltransfer"/>
    <property type="match status" value="1"/>
</dbReference>
<evidence type="ECO:0000313" key="4">
    <source>
        <dbReference type="Proteomes" id="UP000643165"/>
    </source>
</evidence>
<evidence type="ECO:0000256" key="1">
    <source>
        <dbReference type="ARBA" id="ARBA00017228"/>
    </source>
</evidence>
<keyword evidence="4" id="KW-1185">Reference proteome</keyword>
<dbReference type="Gene3D" id="3.80.30.20">
    <property type="entry name" value="tm_1862 like domain"/>
    <property type="match status" value="1"/>
</dbReference>
<evidence type="ECO:0000259" key="2">
    <source>
        <dbReference type="PROSITE" id="PS51918"/>
    </source>
</evidence>
<dbReference type="PROSITE" id="PS51918">
    <property type="entry name" value="RADICAL_SAM"/>
    <property type="match status" value="1"/>
</dbReference>
<name>A0ABQ4IT36_9ACTN</name>
<proteinExistence type="predicted"/>
<dbReference type="InterPro" id="IPR006638">
    <property type="entry name" value="Elp3/MiaA/NifB-like_rSAM"/>
</dbReference>
<feature type="domain" description="Radical SAM core" evidence="2">
    <location>
        <begin position="22"/>
        <end position="268"/>
    </location>
</feature>
<dbReference type="InterPro" id="IPR034534">
    <property type="entry name" value="Pyrimidine_methyltransferase"/>
</dbReference>
<dbReference type="InterPro" id="IPR034505">
    <property type="entry name" value="Coproporphyrinogen-III_oxidase"/>
</dbReference>
<dbReference type="InterPro" id="IPR023404">
    <property type="entry name" value="rSAM_horseshoe"/>
</dbReference>
<organism evidence="3 4">
    <name type="scientific">Micromonospora lutea</name>
    <dbReference type="NCBI Taxonomy" id="419825"/>
    <lineage>
        <taxon>Bacteria</taxon>
        <taxon>Bacillati</taxon>
        <taxon>Actinomycetota</taxon>
        <taxon>Actinomycetes</taxon>
        <taxon>Micromonosporales</taxon>
        <taxon>Micromonosporaceae</taxon>
        <taxon>Micromonospora</taxon>
    </lineage>
</organism>
<comment type="caution">
    <text evidence="3">The sequence shown here is derived from an EMBL/GenBank/DDBJ whole genome shotgun (WGS) entry which is preliminary data.</text>
</comment>
<dbReference type="Pfam" id="PF04055">
    <property type="entry name" value="Radical_SAM"/>
    <property type="match status" value="1"/>
</dbReference>
<dbReference type="SUPFAM" id="SSF102114">
    <property type="entry name" value="Radical SAM enzymes"/>
    <property type="match status" value="1"/>
</dbReference>
<protein>
    <recommendedName>
        <fullName evidence="1">Heme chaperone HemW</fullName>
    </recommendedName>
</protein>
<accession>A0ABQ4IT36</accession>
<dbReference type="RefSeq" id="WP_203996287.1">
    <property type="nucleotide sequence ID" value="NZ_BOPB01000009.1"/>
</dbReference>
<dbReference type="InterPro" id="IPR058240">
    <property type="entry name" value="rSAM_sf"/>
</dbReference>
<dbReference type="Proteomes" id="UP000643165">
    <property type="component" value="Unassembled WGS sequence"/>
</dbReference>
<reference evidence="3 4" key="1">
    <citation type="submission" date="2021-01" db="EMBL/GenBank/DDBJ databases">
        <title>Whole genome shotgun sequence of Verrucosispora lutea NBRC 106530.</title>
        <authorList>
            <person name="Komaki H."/>
            <person name="Tamura T."/>
        </authorList>
    </citation>
    <scope>NUCLEOTIDE SEQUENCE [LARGE SCALE GENOMIC DNA]</scope>
    <source>
        <strain evidence="3 4">NBRC 106530</strain>
    </source>
</reference>
<dbReference type="EMBL" id="BOPB01000009">
    <property type="protein sequence ID" value="GIJ21068.1"/>
    <property type="molecule type" value="Genomic_DNA"/>
</dbReference>
<sequence>MTTAGPMSPAKLLSVVADGLSGLRDQPLALYVHIPFCASKCHFCDWVADVPVQRLRTDAAGRWPYVTALCDQIRFYGPQLTGLGYRPTVMYWGGGTPTRLEPEEMRAVHEALDESFDLSGLRQWSMETTPNDLTAAKLETMLAMGVNRVSVGVQSLSAEQLRRAGRAHTHDQALAAIGTLRAGGMDNFNVDLISSFPTETDSTELAATLREILALDPPHVSVYPYRATRNTVMAMQLDRQVLQAWTASSMIASYELAMRMLTEAGYGEYCHGYWVRRPEDEDFDGNFKYDLAGDKIGFGSGTESILGHHRLLSSGDGYAGYLRDPRVFPMVERFSLERPEAMTALIGGALMTREGVNFARFARLTGLDFSDVRRTPFMAGWLDLLTRCGGEFIEDEQGFRMVPEVIHKAYITHLAYMTSTA</sequence>
<dbReference type="SMART" id="SM00729">
    <property type="entry name" value="Elp3"/>
    <property type="match status" value="1"/>
</dbReference>
<dbReference type="SFLD" id="SFLDG01065">
    <property type="entry name" value="anaerobic_coproporphyrinogen-I"/>
    <property type="match status" value="1"/>
</dbReference>
<evidence type="ECO:0000313" key="3">
    <source>
        <dbReference type="EMBL" id="GIJ21068.1"/>
    </source>
</evidence>
<gene>
    <name evidence="3" type="ORF">Vlu01_16920</name>
</gene>
<dbReference type="PANTHER" id="PTHR13932:SF5">
    <property type="entry name" value="RADICAL S-ADENOSYL METHIONINE DOMAIN-CONTAINING PROTEIN 1, MITOCHONDRIAL"/>
    <property type="match status" value="1"/>
</dbReference>
<dbReference type="SFLD" id="SFLDG01122">
    <property type="entry name" value="methyltransferase_(class_C)"/>
    <property type="match status" value="1"/>
</dbReference>
<dbReference type="InterPro" id="IPR007197">
    <property type="entry name" value="rSAM"/>
</dbReference>
<dbReference type="PANTHER" id="PTHR13932">
    <property type="entry name" value="COPROPORPHYRINIGEN III OXIDASE"/>
    <property type="match status" value="1"/>
</dbReference>
<dbReference type="SFLD" id="SFLDS00029">
    <property type="entry name" value="Radical_SAM"/>
    <property type="match status" value="1"/>
</dbReference>